<feature type="compositionally biased region" description="Basic and acidic residues" evidence="2">
    <location>
        <begin position="341"/>
        <end position="355"/>
    </location>
</feature>
<dbReference type="InterPro" id="IPR040256">
    <property type="entry name" value="At4g02000-like"/>
</dbReference>
<feature type="compositionally biased region" description="Basic and acidic residues" evidence="2">
    <location>
        <begin position="290"/>
        <end position="299"/>
    </location>
</feature>
<accession>A0AAV2DYF6</accession>
<evidence type="ECO:0000313" key="4">
    <source>
        <dbReference type="EMBL" id="CAL1378708.1"/>
    </source>
</evidence>
<reference evidence="4 5" key="1">
    <citation type="submission" date="2024-04" db="EMBL/GenBank/DDBJ databases">
        <authorList>
            <person name="Fracassetti M."/>
        </authorList>
    </citation>
    <scope>NUCLEOTIDE SEQUENCE [LARGE SCALE GENOMIC DNA]</scope>
</reference>
<feature type="compositionally biased region" description="Polar residues" evidence="2">
    <location>
        <begin position="228"/>
        <end position="238"/>
    </location>
</feature>
<dbReference type="Proteomes" id="UP001497516">
    <property type="component" value="Chromosome 3"/>
</dbReference>
<protein>
    <recommendedName>
        <fullName evidence="3">CCHC-type domain-containing protein</fullName>
    </recommendedName>
</protein>
<evidence type="ECO:0000259" key="3">
    <source>
        <dbReference type="PROSITE" id="PS50158"/>
    </source>
</evidence>
<dbReference type="InterPro" id="IPR036875">
    <property type="entry name" value="Znf_CCHC_sf"/>
</dbReference>
<dbReference type="InterPro" id="IPR001878">
    <property type="entry name" value="Znf_CCHC"/>
</dbReference>
<dbReference type="PANTHER" id="PTHR31286">
    <property type="entry name" value="GLYCINE-RICH CELL WALL STRUCTURAL PROTEIN 1.8-LIKE"/>
    <property type="match status" value="1"/>
</dbReference>
<dbReference type="EMBL" id="OZ034816">
    <property type="protein sequence ID" value="CAL1378708.1"/>
    <property type="molecule type" value="Genomic_DNA"/>
</dbReference>
<dbReference type="SMART" id="SM00343">
    <property type="entry name" value="ZnF_C2HC"/>
    <property type="match status" value="1"/>
</dbReference>
<dbReference type="SUPFAM" id="SSF57756">
    <property type="entry name" value="Retrovirus zinc finger-like domains"/>
    <property type="match status" value="1"/>
</dbReference>
<feature type="compositionally biased region" description="Basic residues" evidence="2">
    <location>
        <begin position="383"/>
        <end position="394"/>
    </location>
</feature>
<dbReference type="PANTHER" id="PTHR31286:SF167">
    <property type="entry name" value="OS09G0268800 PROTEIN"/>
    <property type="match status" value="1"/>
</dbReference>
<gene>
    <name evidence="4" type="ORF">LTRI10_LOCUS20273</name>
</gene>
<dbReference type="GO" id="GO:0008270">
    <property type="term" value="F:zinc ion binding"/>
    <property type="evidence" value="ECO:0007669"/>
    <property type="project" value="UniProtKB-KW"/>
</dbReference>
<dbReference type="AlphaFoldDB" id="A0AAV2DYF6"/>
<keyword evidence="1" id="KW-0862">Zinc</keyword>
<dbReference type="GO" id="GO:0003676">
    <property type="term" value="F:nucleic acid binding"/>
    <property type="evidence" value="ECO:0007669"/>
    <property type="project" value="InterPro"/>
</dbReference>
<keyword evidence="1" id="KW-0479">Metal-binding</keyword>
<dbReference type="Pfam" id="PF14392">
    <property type="entry name" value="zf-CCHC_4"/>
    <property type="match status" value="1"/>
</dbReference>
<evidence type="ECO:0000256" key="1">
    <source>
        <dbReference type="PROSITE-ProRule" id="PRU00047"/>
    </source>
</evidence>
<evidence type="ECO:0000256" key="2">
    <source>
        <dbReference type="SAM" id="MobiDB-lite"/>
    </source>
</evidence>
<dbReference type="PROSITE" id="PS50158">
    <property type="entry name" value="ZF_CCHC"/>
    <property type="match status" value="1"/>
</dbReference>
<evidence type="ECO:0000313" key="5">
    <source>
        <dbReference type="Proteomes" id="UP001497516"/>
    </source>
</evidence>
<dbReference type="InterPro" id="IPR025836">
    <property type="entry name" value="Zn_knuckle_CX2CX4HX4C"/>
</dbReference>
<feature type="region of interest" description="Disordered" evidence="2">
    <location>
        <begin position="228"/>
        <end position="263"/>
    </location>
</feature>
<feature type="domain" description="CCHC-type" evidence="3">
    <location>
        <begin position="179"/>
        <end position="192"/>
    </location>
</feature>
<proteinExistence type="predicted"/>
<feature type="compositionally biased region" description="Basic and acidic residues" evidence="2">
    <location>
        <begin position="239"/>
        <end position="262"/>
    </location>
</feature>
<feature type="region of interest" description="Disordered" evidence="2">
    <location>
        <begin position="275"/>
        <end position="394"/>
    </location>
</feature>
<name>A0AAV2DYF6_9ROSI</name>
<sequence length="394" mass="44103">MKAFMFAITTPIRTAGKNNFKPPATSKCNCIQALMLMLLTPSLQPTKQNLATQIAKYDSLAPQSPFSLLNDRIFHVRAWTPTISKQVFDDLAVAPFHVQLWDIKEGCCTPQFGRKIANDKIGKVLETGIFTCHDWDQCFVKVRTMIDFSKPLRSQVMAANDEIGCFWVALKYEQLPSLCFRCGRVGHFQRECTFDPPARKEKFGMHMSTRKRGVKVYVADEENPPTVWVNQNLRQSQRANEESSGRPAARKEASMEGEHEGGRLVTVAVEKLEARQARVGPRGGGGSRQETPRDTRHGVSGEVPARQHPSPRGFLVSKPVRLQRLGRSNTPMEVEQGAAHLEQRSRREGKGRVKAEGNTVESPRVGRKQLSVAAVHGQQGVRRAGKKKLRRGLK</sequence>
<keyword evidence="1" id="KW-0863">Zinc-finger</keyword>
<keyword evidence="5" id="KW-1185">Reference proteome</keyword>
<organism evidence="4 5">
    <name type="scientific">Linum trigynum</name>
    <dbReference type="NCBI Taxonomy" id="586398"/>
    <lineage>
        <taxon>Eukaryota</taxon>
        <taxon>Viridiplantae</taxon>
        <taxon>Streptophyta</taxon>
        <taxon>Embryophyta</taxon>
        <taxon>Tracheophyta</taxon>
        <taxon>Spermatophyta</taxon>
        <taxon>Magnoliopsida</taxon>
        <taxon>eudicotyledons</taxon>
        <taxon>Gunneridae</taxon>
        <taxon>Pentapetalae</taxon>
        <taxon>rosids</taxon>
        <taxon>fabids</taxon>
        <taxon>Malpighiales</taxon>
        <taxon>Linaceae</taxon>
        <taxon>Linum</taxon>
    </lineage>
</organism>